<proteinExistence type="predicted"/>
<keyword evidence="3" id="KW-1185">Reference proteome</keyword>
<evidence type="ECO:0008006" key="4">
    <source>
        <dbReference type="Google" id="ProtNLM"/>
    </source>
</evidence>
<sequence length="354" mass="37041">MSTINRTRGPAVPPEARKPASEQASARKPAPHTPAFQQSSFERPVPKPNAVLQGASAQPAPAGANSLLGGIIDAAVGGLKDIPRFVEMGVNVFNATTVKEITSLFGGAKPDRAQDGMFVGAGGKTLPATTPLKDVPGVTPANNANPDKTILYVNGIMTPTAGQLGEMQALANSSGAKVVGIHNATEGLVKDLAQCVTDKLDKGKNPAVDTLADTLYSELKAGRDVHLVGYSQGGLITARALNDVAKRLRIEDGLSPAQVEAKMGHLSVETFGAASTKYPDGPKYVHYVNNADPVPTLTGLGGSVDPLSFLKDAGKGAVVHRFTDGNLNPISNHMLDTLYLKHRVGFEQARQNQF</sequence>
<protein>
    <recommendedName>
        <fullName evidence="4">DUF676 domain-containing protein</fullName>
    </recommendedName>
</protein>
<reference evidence="3" key="1">
    <citation type="submission" date="2018-09" db="EMBL/GenBank/DDBJ databases">
        <authorList>
            <person name="Livingstone P.G."/>
            <person name="Whitworth D.E."/>
        </authorList>
    </citation>
    <scope>NUCLEOTIDE SEQUENCE [LARGE SCALE GENOMIC DNA]</scope>
    <source>
        <strain evidence="3">CA051B</strain>
    </source>
</reference>
<dbReference type="Proteomes" id="UP000272888">
    <property type="component" value="Unassembled WGS sequence"/>
</dbReference>
<dbReference type="AlphaFoldDB" id="A0A3A8PC30"/>
<feature type="region of interest" description="Disordered" evidence="1">
    <location>
        <begin position="1"/>
        <end position="59"/>
    </location>
</feature>
<evidence type="ECO:0000313" key="2">
    <source>
        <dbReference type="EMBL" id="RKH52860.1"/>
    </source>
</evidence>
<comment type="caution">
    <text evidence="2">The sequence shown here is derived from an EMBL/GenBank/DDBJ whole genome shotgun (WGS) entry which is preliminary data.</text>
</comment>
<name>A0A3A8PC30_9BACT</name>
<gene>
    <name evidence="2" type="ORF">D7V93_27425</name>
</gene>
<dbReference type="InterPro" id="IPR029058">
    <property type="entry name" value="AB_hydrolase_fold"/>
</dbReference>
<evidence type="ECO:0000256" key="1">
    <source>
        <dbReference type="SAM" id="MobiDB-lite"/>
    </source>
</evidence>
<accession>A0A3A8PC30</accession>
<evidence type="ECO:0000313" key="3">
    <source>
        <dbReference type="Proteomes" id="UP000272888"/>
    </source>
</evidence>
<dbReference type="SUPFAM" id="SSF53474">
    <property type="entry name" value="alpha/beta-Hydrolases"/>
    <property type="match status" value="1"/>
</dbReference>
<dbReference type="EMBL" id="RAWB01000344">
    <property type="protein sequence ID" value="RKH52860.1"/>
    <property type="molecule type" value="Genomic_DNA"/>
</dbReference>
<dbReference type="RefSeq" id="WP_120646205.1">
    <property type="nucleotide sequence ID" value="NZ_RAWB01000344.1"/>
</dbReference>
<organism evidence="2 3">
    <name type="scientific">Corallococcus llansteffanensis</name>
    <dbReference type="NCBI Taxonomy" id="2316731"/>
    <lineage>
        <taxon>Bacteria</taxon>
        <taxon>Pseudomonadati</taxon>
        <taxon>Myxococcota</taxon>
        <taxon>Myxococcia</taxon>
        <taxon>Myxococcales</taxon>
        <taxon>Cystobacterineae</taxon>
        <taxon>Myxococcaceae</taxon>
        <taxon>Corallococcus</taxon>
    </lineage>
</organism>